<dbReference type="InterPro" id="IPR027417">
    <property type="entry name" value="P-loop_NTPase"/>
</dbReference>
<dbReference type="RefSeq" id="WP_286344383.1">
    <property type="nucleotide sequence ID" value="NZ_AP027732.1"/>
</dbReference>
<evidence type="ECO:0000313" key="5">
    <source>
        <dbReference type="Proteomes" id="UP001321486"/>
    </source>
</evidence>
<evidence type="ECO:0000256" key="2">
    <source>
        <dbReference type="SAM" id="MobiDB-lite"/>
    </source>
</evidence>
<feature type="coiled-coil region" evidence="1">
    <location>
        <begin position="5"/>
        <end position="39"/>
    </location>
</feature>
<feature type="compositionally biased region" description="Basic and acidic residues" evidence="2">
    <location>
        <begin position="586"/>
        <end position="599"/>
    </location>
</feature>
<evidence type="ECO:0000259" key="3">
    <source>
        <dbReference type="Pfam" id="PF05872"/>
    </source>
</evidence>
<proteinExistence type="predicted"/>
<gene>
    <name evidence="4" type="ORF">GCM10025867_39160</name>
</gene>
<accession>A0ABN6Y6V6</accession>
<feature type="region of interest" description="Disordered" evidence="2">
    <location>
        <begin position="51"/>
        <end position="77"/>
    </location>
</feature>
<feature type="compositionally biased region" description="Low complexity" evidence="2">
    <location>
        <begin position="51"/>
        <end position="61"/>
    </location>
</feature>
<feature type="domain" description="Helicase HerA-like C-terminal" evidence="3">
    <location>
        <begin position="112"/>
        <end position="564"/>
    </location>
</feature>
<feature type="region of interest" description="Disordered" evidence="2">
    <location>
        <begin position="586"/>
        <end position="623"/>
    </location>
</feature>
<dbReference type="Proteomes" id="UP001321486">
    <property type="component" value="Chromosome"/>
</dbReference>
<dbReference type="PANTHER" id="PTHR30121">
    <property type="entry name" value="UNCHARACTERIZED PROTEIN YJGR-RELATED"/>
    <property type="match status" value="1"/>
</dbReference>
<keyword evidence="1" id="KW-0175">Coiled coil</keyword>
<feature type="compositionally biased region" description="Low complexity" evidence="2">
    <location>
        <begin position="600"/>
        <end position="623"/>
    </location>
</feature>
<dbReference type="InterPro" id="IPR033186">
    <property type="entry name" value="HerA_C"/>
</dbReference>
<name>A0ABN6Y6V6_9MICO</name>
<dbReference type="PANTHER" id="PTHR30121:SF6">
    <property type="entry name" value="SLR6007 PROTEIN"/>
    <property type="match status" value="1"/>
</dbReference>
<protein>
    <recommendedName>
        <fullName evidence="3">Helicase HerA-like C-terminal domain-containing protein</fullName>
    </recommendedName>
</protein>
<dbReference type="SUPFAM" id="SSF52540">
    <property type="entry name" value="P-loop containing nucleoside triphosphate hydrolases"/>
    <property type="match status" value="1"/>
</dbReference>
<keyword evidence="5" id="KW-1185">Reference proteome</keyword>
<evidence type="ECO:0000256" key="1">
    <source>
        <dbReference type="SAM" id="Coils"/>
    </source>
</evidence>
<dbReference type="Pfam" id="PF05872">
    <property type="entry name" value="HerA_C"/>
    <property type="match status" value="1"/>
</dbReference>
<reference evidence="5" key="1">
    <citation type="journal article" date="2019" name="Int. J. Syst. Evol. Microbiol.">
        <title>The Global Catalogue of Microorganisms (GCM) 10K type strain sequencing project: providing services to taxonomists for standard genome sequencing and annotation.</title>
        <authorList>
            <consortium name="The Broad Institute Genomics Platform"/>
            <consortium name="The Broad Institute Genome Sequencing Center for Infectious Disease"/>
            <person name="Wu L."/>
            <person name="Ma J."/>
        </authorList>
    </citation>
    <scope>NUCLEOTIDE SEQUENCE [LARGE SCALE GENOMIC DNA]</scope>
    <source>
        <strain evidence="5">NBRC 108728</strain>
    </source>
</reference>
<dbReference type="EMBL" id="AP027732">
    <property type="protein sequence ID" value="BDZ51675.1"/>
    <property type="molecule type" value="Genomic_DNA"/>
</dbReference>
<organism evidence="4 5">
    <name type="scientific">Frondihabitans sucicola</name>
    <dbReference type="NCBI Taxonomy" id="1268041"/>
    <lineage>
        <taxon>Bacteria</taxon>
        <taxon>Bacillati</taxon>
        <taxon>Actinomycetota</taxon>
        <taxon>Actinomycetes</taxon>
        <taxon>Micrococcales</taxon>
        <taxon>Microbacteriaceae</taxon>
        <taxon>Frondihabitans</taxon>
    </lineage>
</organism>
<dbReference type="Gene3D" id="3.40.50.300">
    <property type="entry name" value="P-loop containing nucleotide triphosphate hydrolases"/>
    <property type="match status" value="2"/>
</dbReference>
<evidence type="ECO:0000313" key="4">
    <source>
        <dbReference type="EMBL" id="BDZ51675.1"/>
    </source>
</evidence>
<sequence length="654" mass="67966">MSDAVDKARADAEAAVAAAKKAQEDAEAALAHAQQLAAEAAVAAEAAAEQASAAAADEPTAPAAPPAPAASSARAATDGPLGVDDVAAIRAGYAFSGAALEMGGLVNGEALADVPVRIPLAMLNRHGLVAGATGTGKTKTLQVLAEQLSAAGVPVFAADVKGDLSGIATPGEPNDKLLERTRGIGQDWSPQAAPTEYFALGGKGTGIPVRATVSGFGPLLLSKVLGLNDTQESSLGLVFHYAEKAGLPLLDLSDLRSVLTYLISDGGKGELTDLGGLSSQTVGVILRELITFADQGADEFFGEPEIDTAEFLRTAPDGRGIVSLLELPGVATQPALFSTFLMWMLADLYNDLPEVGDLDKPKLVFFFDEAHLLFRDASKDFLASITQTVRLIRSKGVGIVFVTQTPKDVPSEVLAQLGSRVQHQLRAFTPDDAKALKATVSTYPSSGYDLGQVLQSLATGEAIVTVMNEKGAPSPVAWTRLRAPRGSMSPTPQPDMDAAVAASPLLARYGTAIDRESAREILTAKLEGAAAVEREKADAKARDDAAALAEKEAAAKQKAAAALEKAARTADAQAAKERAKIQAEYEKQQREFERAEKAQRAAAARAKPRTTARSGSRASGASGSMIEDILGSKSSQKIVADVAKGIFGTLLRRR</sequence>
<dbReference type="InterPro" id="IPR051162">
    <property type="entry name" value="T4SS_component"/>
</dbReference>